<evidence type="ECO:0000259" key="2">
    <source>
        <dbReference type="PROSITE" id="PS50994"/>
    </source>
</evidence>
<dbReference type="GO" id="GO:0015074">
    <property type="term" value="P:DNA integration"/>
    <property type="evidence" value="ECO:0007669"/>
    <property type="project" value="InterPro"/>
</dbReference>
<sequence length="1594" mass="182528">MVSILQSSYTKLASQLAKLDNSDSEALTLVLKHPALCSSSEIRIKNVMKLVDHIKDRGYPALIEKCKALLLHIEVLLKQLVSTQPLAVKRKSTNCLIKKPEVHSALKGLSSTSSSDGNNFQSNSDNDLIHHDIHHTQDKDEQHRSSTNTEKLQFPKSFEPNGPILTKNTKQEPIEQAKRNRIDSETSQPALTVDAMEAMLKNFGELMTAKFTHTINTAVQKVDIKVDKNAKAMQAMRTNLEIVQDQLEQQQYQTHYDHSLESIKSQSEHDTKQLSLNSPQVVKEHTETTKIPVGVESPTAPSPLIQSPSPTRWSPATHHGSFSTDISTILSTLKPFSGETDQYSLFITRFNSLVHNNPSIDIIMKQNMLISLLEGGAKDLITSDDLSEGTYEELRANLERVFNRKTDRRKQLIETYRNLPFHQTDYDQMEKDMMKHVCITNSLNKHQVSINDPFLIDSFVDKLPYNIMKSVITQIRNKTPSFLEVSTIVQTLISENRALDDAEQRKKNRTQITEVCTADINKISVRSHTPRHTGNQRKTPTTQQQSRWRSAPSSTYDPQGLLSPIGVASKSLMAKVWKEKLKWKDPLPAHMLPDWEKIKVAITENSYTIPRRITPAHGFTQASLIMFSDASKDHYATCAYLRFECPDNNTQVQLLFSKTRIRPINNENLTIPRMELLGVLTAAHAASTISKEVNITLSSLTFFCDNTAVLNWIIHKNPADKWVNNRVKTITSLEQEFTEKKLPPTFRYVPTDQNPADIASRGATLQQIKDSKLWNHGPDFLLQDQACWPKSLEQSPEDPKEFHCYTLKITPQQFPPHTGSPSAHPPHQYESIVPYDNTNSLVKLTTIVQKVMRWAHIVLRKRNERYPQHPYLWQSQTMKNFVLARMNKDEVQQRMIAHRYIIQDHYADAKNQLNIEIPKSSQIQKTEEGIYLYHNTYVNKKHPNMPKSLVYIIHKHRLARLIALDSHRSLLHQGPKDMATDIQQRYWIKRITALTRNIRKACVTCKRRHGNPYTYPFATSLPSVRTQSCRPFQHVGLDYFGPIGYKTEPGQTGKLWCMLTTCLVTRAVHLEVVPDNTTSSFLLAMRRLIGRRGSPKTIISDNAPAFTLGYTMINADISTMINSSQTLTSYLASTEIEVKQITPFAPWQGGVYERIVGIVKNMFYKTIGRLQLSFLEVETLIIECEGIINSRPITANPISISDSEAIRPVDFLSPQAELSFPNHTGFTPGTHIGITEKQTREYLKHLDNIRLQLWDQFYNSMYIGQHAPTYKTKAHCTITPQPNHVVLIQTPNLPRYRWPIARIIELIPSKDGKVRSVLVKCKNKLIERAQDESNEANEIIFTEEKPLEYIDLKGHKIPILMREDCDTMDSYWSDRNYGLQQMTEYLEDLLTMNFSSIELGKDGIWLMKWANSQKVIPSNTILREYEPIDDQDFLMIVGMCRSKNLRVLAFPKSESFVLEEPNFLKNQSFDDLYIGKCFWITIDNLLSIDAVKIDLQGTNLTSSDVNQFLVQWMNGGFPRTKHVTIEFKNNNELLINREIGKHVRKATNCELERFSWTIGFTNPEAVLVIQKENKEQRAVYGITKYSNEFIFDIL</sequence>
<evidence type="ECO:0000256" key="1">
    <source>
        <dbReference type="SAM" id="MobiDB-lite"/>
    </source>
</evidence>
<dbReference type="eggNOG" id="KOG0017">
    <property type="taxonomic scope" value="Eukaryota"/>
</dbReference>
<dbReference type="OrthoDB" id="6020750at2759"/>
<dbReference type="Gene3D" id="3.30.420.10">
    <property type="entry name" value="Ribonuclease H-like superfamily/Ribonuclease H"/>
    <property type="match status" value="1"/>
</dbReference>
<dbReference type="Pfam" id="PF17921">
    <property type="entry name" value="Integrase_H2C2"/>
    <property type="match status" value="1"/>
</dbReference>
<dbReference type="PANTHER" id="PTHR47331">
    <property type="entry name" value="PHD-TYPE DOMAIN-CONTAINING PROTEIN"/>
    <property type="match status" value="1"/>
</dbReference>
<feature type="compositionally biased region" description="Basic and acidic residues" evidence="1">
    <location>
        <begin position="127"/>
        <end position="144"/>
    </location>
</feature>
<dbReference type="SUPFAM" id="SSF53098">
    <property type="entry name" value="Ribonuclease H-like"/>
    <property type="match status" value="1"/>
</dbReference>
<dbReference type="EMBL" id="DS268439">
    <property type="protein sequence ID" value="EFP00427.1"/>
    <property type="molecule type" value="Genomic_DNA"/>
</dbReference>
<dbReference type="Proteomes" id="UP000008281">
    <property type="component" value="Unassembled WGS sequence"/>
</dbReference>
<dbReference type="STRING" id="31234.E3MEG2"/>
<dbReference type="InterPro" id="IPR012337">
    <property type="entry name" value="RNaseH-like_sf"/>
</dbReference>
<feature type="compositionally biased region" description="Polar residues" evidence="1">
    <location>
        <begin position="116"/>
        <end position="126"/>
    </location>
</feature>
<feature type="compositionally biased region" description="Basic and acidic residues" evidence="1">
    <location>
        <begin position="169"/>
        <end position="184"/>
    </location>
</feature>
<dbReference type="InterPro" id="IPR008042">
    <property type="entry name" value="Retrotrans_Pao"/>
</dbReference>
<dbReference type="Pfam" id="PF07735">
    <property type="entry name" value="FBA_2"/>
    <property type="match status" value="1"/>
</dbReference>
<dbReference type="InterPro" id="IPR041588">
    <property type="entry name" value="Integrase_H2C2"/>
</dbReference>
<dbReference type="InterPro" id="IPR005312">
    <property type="entry name" value="DUF1759"/>
</dbReference>
<dbReference type="GO" id="GO:0003676">
    <property type="term" value="F:nucleic acid binding"/>
    <property type="evidence" value="ECO:0007669"/>
    <property type="project" value="InterPro"/>
</dbReference>
<feature type="domain" description="Integrase catalytic" evidence="2">
    <location>
        <begin position="1027"/>
        <end position="1216"/>
    </location>
</feature>
<dbReference type="InterPro" id="IPR040676">
    <property type="entry name" value="DUF5641"/>
</dbReference>
<dbReference type="HOGENOM" id="CLU_244565_0_0_1"/>
<dbReference type="InterPro" id="IPR036397">
    <property type="entry name" value="RNaseH_sf"/>
</dbReference>
<evidence type="ECO:0000313" key="4">
    <source>
        <dbReference type="Proteomes" id="UP000008281"/>
    </source>
</evidence>
<dbReference type="eggNOG" id="KOG4379">
    <property type="taxonomic scope" value="Eukaryota"/>
</dbReference>
<feature type="region of interest" description="Disordered" evidence="1">
    <location>
        <begin position="523"/>
        <end position="559"/>
    </location>
</feature>
<dbReference type="InParanoid" id="E3MEG2"/>
<reference evidence="3" key="1">
    <citation type="submission" date="2007-07" db="EMBL/GenBank/DDBJ databases">
        <title>PCAP assembly of the Caenorhabditis remanei genome.</title>
        <authorList>
            <consortium name="The Caenorhabditis remanei Sequencing Consortium"/>
            <person name="Wilson R.K."/>
        </authorList>
    </citation>
    <scope>NUCLEOTIDE SEQUENCE [LARGE SCALE GENOMIC DNA]</scope>
    <source>
        <strain evidence="3">PB4641</strain>
    </source>
</reference>
<feature type="compositionally biased region" description="Basic and acidic residues" evidence="1">
    <location>
        <begin position="259"/>
        <end position="272"/>
    </location>
</feature>
<proteinExistence type="predicted"/>
<dbReference type="Pfam" id="PF05380">
    <property type="entry name" value="Peptidase_A17"/>
    <property type="match status" value="1"/>
</dbReference>
<name>E3MEG2_CAERE</name>
<feature type="compositionally biased region" description="Polar residues" evidence="1">
    <location>
        <begin position="536"/>
        <end position="557"/>
    </location>
</feature>
<dbReference type="OMA" id="MTEYLED"/>
<dbReference type="InterPro" id="IPR001584">
    <property type="entry name" value="Integrase_cat-core"/>
</dbReference>
<protein>
    <recommendedName>
        <fullName evidence="2">Integrase catalytic domain-containing protein</fullName>
    </recommendedName>
</protein>
<feature type="region of interest" description="Disordered" evidence="1">
    <location>
        <begin position="259"/>
        <end position="318"/>
    </location>
</feature>
<accession>E3MEG2</accession>
<dbReference type="InterPro" id="IPR012885">
    <property type="entry name" value="F-box_Sdz-33"/>
</dbReference>
<feature type="region of interest" description="Disordered" evidence="1">
    <location>
        <begin position="107"/>
        <end position="184"/>
    </location>
</feature>
<dbReference type="Pfam" id="PF03564">
    <property type="entry name" value="DUF1759"/>
    <property type="match status" value="1"/>
</dbReference>
<feature type="compositionally biased region" description="Polar residues" evidence="1">
    <location>
        <begin position="304"/>
        <end position="318"/>
    </location>
</feature>
<evidence type="ECO:0000313" key="3">
    <source>
        <dbReference type="EMBL" id="EFP00427.1"/>
    </source>
</evidence>
<dbReference type="PROSITE" id="PS50994">
    <property type="entry name" value="INTEGRASE"/>
    <property type="match status" value="1"/>
</dbReference>
<organism evidence="4">
    <name type="scientific">Caenorhabditis remanei</name>
    <name type="common">Caenorhabditis vulgaris</name>
    <dbReference type="NCBI Taxonomy" id="31234"/>
    <lineage>
        <taxon>Eukaryota</taxon>
        <taxon>Metazoa</taxon>
        <taxon>Ecdysozoa</taxon>
        <taxon>Nematoda</taxon>
        <taxon>Chromadorea</taxon>
        <taxon>Rhabditida</taxon>
        <taxon>Rhabditina</taxon>
        <taxon>Rhabditomorpha</taxon>
        <taxon>Rhabditoidea</taxon>
        <taxon>Rhabditidae</taxon>
        <taxon>Peloderinae</taxon>
        <taxon>Caenorhabditis</taxon>
    </lineage>
</organism>
<gene>
    <name evidence="3" type="ORF">CRE_21785</name>
</gene>
<keyword evidence="4" id="KW-1185">Reference proteome</keyword>
<dbReference type="Pfam" id="PF18701">
    <property type="entry name" value="DUF5641"/>
    <property type="match status" value="1"/>
</dbReference>